<organism evidence="2 3">
    <name type="scientific">Methylobacterium organophilum</name>
    <dbReference type="NCBI Taxonomy" id="410"/>
    <lineage>
        <taxon>Bacteria</taxon>
        <taxon>Pseudomonadati</taxon>
        <taxon>Pseudomonadota</taxon>
        <taxon>Alphaproteobacteria</taxon>
        <taxon>Hyphomicrobiales</taxon>
        <taxon>Methylobacteriaceae</taxon>
        <taxon>Methylobacterium</taxon>
    </lineage>
</organism>
<feature type="domain" description="N-acetyltransferase" evidence="1">
    <location>
        <begin position="2"/>
        <end position="145"/>
    </location>
</feature>
<protein>
    <recommendedName>
        <fullName evidence="1">N-acetyltransferase domain-containing protein</fullName>
    </recommendedName>
</protein>
<dbReference type="Proteomes" id="UP001055156">
    <property type="component" value="Unassembled WGS sequence"/>
</dbReference>
<dbReference type="EMBL" id="BPQV01000001">
    <property type="protein sequence ID" value="GJE25395.1"/>
    <property type="molecule type" value="Genomic_DNA"/>
</dbReference>
<dbReference type="InterPro" id="IPR016181">
    <property type="entry name" value="Acyl_CoA_acyltransferase"/>
</dbReference>
<proteinExistence type="predicted"/>
<evidence type="ECO:0000313" key="3">
    <source>
        <dbReference type="Proteomes" id="UP001055156"/>
    </source>
</evidence>
<dbReference type="RefSeq" id="WP_238309348.1">
    <property type="nucleotide sequence ID" value="NZ_BPQV01000001.1"/>
</dbReference>
<evidence type="ECO:0000313" key="2">
    <source>
        <dbReference type="EMBL" id="GJE25395.1"/>
    </source>
</evidence>
<comment type="caution">
    <text evidence="2">The sequence shown here is derived from an EMBL/GenBank/DDBJ whole genome shotgun (WGS) entry which is preliminary data.</text>
</comment>
<reference evidence="2" key="2">
    <citation type="submission" date="2021-08" db="EMBL/GenBank/DDBJ databases">
        <authorList>
            <person name="Tani A."/>
            <person name="Ola A."/>
            <person name="Ogura Y."/>
            <person name="Katsura K."/>
            <person name="Hayashi T."/>
        </authorList>
    </citation>
    <scope>NUCLEOTIDE SEQUENCE</scope>
    <source>
        <strain evidence="2">NBRC 15689</strain>
    </source>
</reference>
<sequence length="189" mass="19534">MIQIRDEIASDVAARERLLDACFGPGRFLKSSQRLREGRLPAEGLALAATDDEGRLVGTVRLWDVETGCGRPALLLGPLAVDPALQGAGLGGRLMRAALARAAGLGHAAVLLVGDAPYYARFGFAPEKAEALFMPGPFERERFLGLELTPGALAGAAGTLRPTGAPDRVPLVAQGAVGADAAAARRQAA</sequence>
<dbReference type="InterPro" id="IPR000182">
    <property type="entry name" value="GNAT_dom"/>
</dbReference>
<accession>A0ABQ4T181</accession>
<dbReference type="Pfam" id="PF13508">
    <property type="entry name" value="Acetyltransf_7"/>
    <property type="match status" value="1"/>
</dbReference>
<reference evidence="2" key="1">
    <citation type="journal article" date="2021" name="Front. Microbiol.">
        <title>Comprehensive Comparative Genomics and Phenotyping of Methylobacterium Species.</title>
        <authorList>
            <person name="Alessa O."/>
            <person name="Ogura Y."/>
            <person name="Fujitani Y."/>
            <person name="Takami H."/>
            <person name="Hayashi T."/>
            <person name="Sahin N."/>
            <person name="Tani A."/>
        </authorList>
    </citation>
    <scope>NUCLEOTIDE SEQUENCE</scope>
    <source>
        <strain evidence="2">NBRC 15689</strain>
    </source>
</reference>
<gene>
    <name evidence="2" type="ORF">LKMONMHP_0232</name>
</gene>
<dbReference type="PROSITE" id="PS51186">
    <property type="entry name" value="GNAT"/>
    <property type="match status" value="1"/>
</dbReference>
<evidence type="ECO:0000259" key="1">
    <source>
        <dbReference type="PROSITE" id="PS51186"/>
    </source>
</evidence>
<dbReference type="SUPFAM" id="SSF55729">
    <property type="entry name" value="Acyl-CoA N-acyltransferases (Nat)"/>
    <property type="match status" value="1"/>
</dbReference>
<dbReference type="CDD" id="cd04301">
    <property type="entry name" value="NAT_SF"/>
    <property type="match status" value="1"/>
</dbReference>
<keyword evidence="3" id="KW-1185">Reference proteome</keyword>
<dbReference type="Gene3D" id="3.40.630.30">
    <property type="match status" value="1"/>
</dbReference>
<name>A0ABQ4T181_METOR</name>